<sequence>MNQLEHTSVQKRSQNASGPDTSPPIGYPTRDKAVGDPPAAAEKTNSKGCCEVLYPGLRRMCHVLRVRIFRMMRLKTLPKPEKQHIRNRGFIIVFLCSLTDHTNIRNKAKTINHGSKAVG</sequence>
<accession>Q9LID8</accession>
<evidence type="ECO:0000256" key="1">
    <source>
        <dbReference type="SAM" id="MobiDB-lite"/>
    </source>
</evidence>
<name>Q9LID8_ARATH</name>
<protein>
    <submittedName>
        <fullName evidence="2">Uncharacterized protein</fullName>
    </submittedName>
</protein>
<dbReference type="AlphaFoldDB" id="Q9LID8"/>
<proteinExistence type="predicted"/>
<feature type="region of interest" description="Disordered" evidence="1">
    <location>
        <begin position="1"/>
        <end position="45"/>
    </location>
</feature>
<dbReference type="EMBL" id="AP001306">
    <property type="protein sequence ID" value="BAB03072.1"/>
    <property type="molecule type" value="Genomic_DNA"/>
</dbReference>
<organism evidence="2">
    <name type="scientific">Arabidopsis thaliana</name>
    <name type="common">Mouse-ear cress</name>
    <dbReference type="NCBI Taxonomy" id="3702"/>
    <lineage>
        <taxon>Eukaryota</taxon>
        <taxon>Viridiplantae</taxon>
        <taxon>Streptophyta</taxon>
        <taxon>Embryophyta</taxon>
        <taxon>Tracheophyta</taxon>
        <taxon>Spermatophyta</taxon>
        <taxon>Magnoliopsida</taxon>
        <taxon>eudicotyledons</taxon>
        <taxon>Gunneridae</taxon>
        <taxon>Pentapetalae</taxon>
        <taxon>rosids</taxon>
        <taxon>malvids</taxon>
        <taxon>Brassicales</taxon>
        <taxon>Brassicaceae</taxon>
        <taxon>Camelineae</taxon>
        <taxon>Arabidopsis</taxon>
    </lineage>
</organism>
<reference evidence="2" key="1">
    <citation type="journal article" date="2000" name="DNA Res.">
        <title>Structural analysis of Arabidopsis thaliana chromosome 3. II. Sequence features of the 4,251,695 bp regions covered by 90 P1, TAC and BAC clones.</title>
        <authorList>
            <person name="Nakamura Y."/>
        </authorList>
    </citation>
    <scope>NUCLEOTIDE SEQUENCE [LARGE SCALE GENOMIC DNA]</scope>
</reference>
<reference key="2">
    <citation type="journal article" date="2000" name="Nature">
        <title>Sequence and analysis of chromosome 3 of the plant Arabidopsis thaliana.</title>
        <authorList>
            <consortium name="European Union Chromosome 3 Arabidopsis Sequencing Consortium"/>
            <consortium name="Institute for Genomic Research"/>
            <consortium name="Kazusa DNA Research Institute"/>
            <person name="Salanoubat M."/>
            <person name="Lemcke K."/>
            <person name="Rieger M."/>
            <person name="Ansorge W."/>
            <person name="Unseld M."/>
            <person name="Fartmann B."/>
            <person name="Valle G."/>
            <person name="Blocker H."/>
            <person name="Perez-Alonso M."/>
            <person name="Obermaier B."/>
            <person name="Delseny M."/>
            <person name="Boutry M."/>
            <person name="Grivell L.A."/>
            <person name="Mache R."/>
            <person name="Puigdomenech P."/>
            <person name="De Simone V."/>
            <person name="Choisne N."/>
            <person name="Artiguenave F."/>
            <person name="Robert C."/>
            <person name="Brottier P."/>
            <person name="Wincker P."/>
            <person name="Cattolico L."/>
            <person name="Weissenbach J."/>
            <person name="Saurin W."/>
            <person name="Quetier F."/>
            <person name="Schafer M."/>
            <person name="Muller-Auer S."/>
            <person name="Gabel C."/>
            <person name="Fuchs M."/>
            <person name="Benes V."/>
            <person name="Wurmbach E."/>
            <person name="Drzonek H."/>
            <person name="Erfle H."/>
            <person name="Jordan N."/>
            <person name="Bangert S."/>
            <person name="Wiedelmann R."/>
            <person name="Kranz H."/>
            <person name="Voss H."/>
            <person name="Holland R."/>
            <person name="Brandt P."/>
            <person name="Nyakatura G."/>
            <person name="Vezzi A."/>
            <person name="D'Angelo M."/>
            <person name="Pallavicini A."/>
            <person name="Toppo S."/>
            <person name="Simionati B."/>
            <person name="Conrad A."/>
            <person name="Hornischer K."/>
            <person name="Kauer G."/>
            <person name="Lohnert T.H."/>
            <person name="Nordsiek G."/>
            <person name="Reichelt J."/>
            <person name="Scharfe M."/>
            <person name="Schon O."/>
            <person name="Bargues M."/>
            <person name="Terol J."/>
            <person name="Climent J."/>
            <person name="Navarro P."/>
            <person name="Collado C."/>
            <person name="Perez-Perez A."/>
            <person name="Ottenwalder B."/>
            <person name="Duchemin D."/>
            <person name="Cooke R."/>
            <person name="Laudie M."/>
            <person name="Berger-Llauro C."/>
            <person name="Purnelle B."/>
            <person name="Masuy D."/>
            <person name="de Haan M."/>
            <person name="Maarse A.C."/>
            <person name="Alcaraz J.P."/>
            <person name="Cottet A."/>
            <person name="Casacuberta E."/>
            <person name="Monfort A."/>
            <person name="Argiriou A."/>
            <person name="flores M."/>
            <person name="Liguori R."/>
            <person name="Vitale D."/>
            <person name="Mannhaupt G."/>
            <person name="Haase D."/>
            <person name="Schoof H."/>
            <person name="Rudd S."/>
            <person name="Zaccaria P."/>
            <person name="Mewes H.W."/>
            <person name="Mayer K.F."/>
            <person name="Kaul S."/>
            <person name="Town C.D."/>
            <person name="Koo H.L."/>
            <person name="Tallon L.J."/>
            <person name="Jenkins J."/>
            <person name="Rooney T."/>
            <person name="Rizzo M."/>
            <person name="Walts A."/>
            <person name="Utterback T."/>
            <person name="Fujii C.Y."/>
            <person name="Shea T.P."/>
            <person name="Creasy T.H."/>
            <person name="Haas B."/>
            <person name="Maiti R."/>
            <person name="Wu D."/>
            <person name="Peterson J."/>
            <person name="Van Aken S."/>
            <person name="Pai G."/>
            <person name="Militscher J."/>
            <person name="Sellers P."/>
            <person name="Gill J.E."/>
            <person name="Feldblyum T.V."/>
            <person name="Preuss D."/>
            <person name="Lin X."/>
            <person name="Nierman W.C."/>
            <person name="Salzberg S.L."/>
            <person name="White O."/>
            <person name="Venter J.C."/>
            <person name="Fraser C.M."/>
            <person name="Kaneko T."/>
            <person name="Nakamura Y."/>
            <person name="Sato S."/>
            <person name="Kato T."/>
            <person name="Asamizu E."/>
            <person name="Sasamoto S."/>
            <person name="Kimura T."/>
            <person name="Idesawa K."/>
            <person name="Kawashima K."/>
            <person name="Kishida Y."/>
            <person name="Kiyokawa C."/>
            <person name="Kohara M."/>
            <person name="Matsumoto M."/>
            <person name="Matsuno A."/>
            <person name="Muraki A."/>
            <person name="Nakayama S."/>
            <person name="Nakazaki N."/>
            <person name="Shinpo S."/>
            <person name="Takeuchi C."/>
            <person name="Wada T."/>
            <person name="Watanabe A."/>
            <person name="Yamada M."/>
            <person name="Yasuda M."/>
            <person name="Tabata S."/>
        </authorList>
    </citation>
    <scope>NUCLEOTIDE SEQUENCE [LARGE SCALE GENOMIC DNA]</scope>
    <source>
        <strain>cv. Columbia</strain>
    </source>
</reference>
<evidence type="ECO:0000313" key="2">
    <source>
        <dbReference type="EMBL" id="BAB03072.1"/>
    </source>
</evidence>
<feature type="compositionally biased region" description="Polar residues" evidence="1">
    <location>
        <begin position="1"/>
        <end position="20"/>
    </location>
</feature>